<dbReference type="Proteomes" id="UP001633002">
    <property type="component" value="Unassembled WGS sequence"/>
</dbReference>
<protein>
    <submittedName>
        <fullName evidence="2">Uncharacterized protein</fullName>
    </submittedName>
</protein>
<reference evidence="2 3" key="1">
    <citation type="submission" date="2024-09" db="EMBL/GenBank/DDBJ databases">
        <title>Chromosome-scale assembly of Riccia sorocarpa.</title>
        <authorList>
            <person name="Paukszto L."/>
        </authorList>
    </citation>
    <scope>NUCLEOTIDE SEQUENCE [LARGE SCALE GENOMIC DNA]</scope>
    <source>
        <strain evidence="2">LP-2024</strain>
        <tissue evidence="2">Aerial parts of the thallus</tissue>
    </source>
</reference>
<name>A0ABD3HLB9_9MARC</name>
<keyword evidence="1" id="KW-0812">Transmembrane</keyword>
<dbReference type="Gene3D" id="3.80.10.10">
    <property type="entry name" value="Ribonuclease Inhibitor"/>
    <property type="match status" value="1"/>
</dbReference>
<dbReference type="AlphaFoldDB" id="A0ABD3HLB9"/>
<dbReference type="SUPFAM" id="SSF52047">
    <property type="entry name" value="RNI-like"/>
    <property type="match status" value="1"/>
</dbReference>
<keyword evidence="1" id="KW-1133">Transmembrane helix</keyword>
<evidence type="ECO:0000313" key="2">
    <source>
        <dbReference type="EMBL" id="KAL3690890.1"/>
    </source>
</evidence>
<gene>
    <name evidence="2" type="ORF">R1sor_004541</name>
</gene>
<dbReference type="InterPro" id="IPR032675">
    <property type="entry name" value="LRR_dom_sf"/>
</dbReference>
<dbReference type="EMBL" id="JBJQOH010000003">
    <property type="protein sequence ID" value="KAL3690890.1"/>
    <property type="molecule type" value="Genomic_DNA"/>
</dbReference>
<evidence type="ECO:0000256" key="1">
    <source>
        <dbReference type="SAM" id="Phobius"/>
    </source>
</evidence>
<feature type="transmembrane region" description="Helical" evidence="1">
    <location>
        <begin position="291"/>
        <end position="313"/>
    </location>
</feature>
<accession>A0ABD3HLB9</accession>
<organism evidence="2 3">
    <name type="scientific">Riccia sorocarpa</name>
    <dbReference type="NCBI Taxonomy" id="122646"/>
    <lineage>
        <taxon>Eukaryota</taxon>
        <taxon>Viridiplantae</taxon>
        <taxon>Streptophyta</taxon>
        <taxon>Embryophyta</taxon>
        <taxon>Marchantiophyta</taxon>
        <taxon>Marchantiopsida</taxon>
        <taxon>Marchantiidae</taxon>
        <taxon>Marchantiales</taxon>
        <taxon>Ricciaceae</taxon>
        <taxon>Riccia</taxon>
    </lineage>
</organism>
<keyword evidence="1" id="KW-0472">Membrane</keyword>
<sequence length="315" mass="35701">MAWSQIYGKGYNRLQMLVDRSLVTVRRYEGEVDGVTHTEFYMHEKLRRMIQKIAREKGRSLDLSRIRSSAKPTSEDQNLYWYDAEVVSQGGKEELGTIVALCVEVRTKPCSFCTMHELFPKLTAIQFMDLRVYCTGRCEQCRNQQLPLPSTLVLLRLVGFDLGGFALTVEAGGNLASDVSGALSLSTCASLVKLELRGCEILGELRSLQQLRVLIIRYGRGAENWVTSVGELRGLEHLELFGINHPLELSISLGRLTALKYLKIESCQVHSIPVLSTNWKYLRCWRWIRSIFHTSTLPVVVIVSAGIITLFIFKR</sequence>
<evidence type="ECO:0000313" key="3">
    <source>
        <dbReference type="Proteomes" id="UP001633002"/>
    </source>
</evidence>
<keyword evidence="3" id="KW-1185">Reference proteome</keyword>
<comment type="caution">
    <text evidence="2">The sequence shown here is derived from an EMBL/GenBank/DDBJ whole genome shotgun (WGS) entry which is preliminary data.</text>
</comment>
<proteinExistence type="predicted"/>